<dbReference type="KEGG" id="orp:MOP44_21600"/>
<evidence type="ECO:0000313" key="1">
    <source>
        <dbReference type="EMBL" id="UWZ83152.1"/>
    </source>
</evidence>
<reference evidence="1" key="1">
    <citation type="submission" date="2021-04" db="EMBL/GenBank/DDBJ databases">
        <title>Phylogenetic analysis of Acidobacteriaceae.</title>
        <authorList>
            <person name="Qiu L."/>
            <person name="Zhang Q."/>
        </authorList>
    </citation>
    <scope>NUCLEOTIDE SEQUENCE</scope>
    <source>
        <strain evidence="1">DSM 25168</strain>
    </source>
</reference>
<dbReference type="AlphaFoldDB" id="A0A9J7BJZ8"/>
<protein>
    <submittedName>
        <fullName evidence="1">Uncharacterized protein</fullName>
    </submittedName>
</protein>
<proteinExistence type="predicted"/>
<keyword evidence="2" id="KW-1185">Reference proteome</keyword>
<sequence>MWATSRPKLSVWGYHGRSDDSSGNNVKLLALISVLLAFAVPTCASPVQQDAKSIILKFAVDGQRVTCKVLEIRLSLGTEALTPVRVPDGFLVPKEILDAYAAESTRAQSNVSSEVTCDQRTVTLTGLYPAQVLPGQWTVGIAYPTTWFDSPSGAPEQGTWVSYVVAECNDCDPGIVVFQAHSDVPATEILKLQTEPHRNAERDRDVAYALAVFGVDYAPHRDHLVKILRECLQRPPNSPEDDLCDGRLVQYISNLYWRGDSELLHLLLDIAEKREDVVDEAGTFYADLLDRRPDVAIAALSSISPEKQRTACTMAFDNDLRFDRPKFDRIASKLRNMVTDAGQRCLDALQIDRSRRGF</sequence>
<dbReference type="Proteomes" id="UP001059380">
    <property type="component" value="Chromosome"/>
</dbReference>
<organism evidence="1 2">
    <name type="scientific">Occallatibacter riparius</name>
    <dbReference type="NCBI Taxonomy" id="1002689"/>
    <lineage>
        <taxon>Bacteria</taxon>
        <taxon>Pseudomonadati</taxon>
        <taxon>Acidobacteriota</taxon>
        <taxon>Terriglobia</taxon>
        <taxon>Terriglobales</taxon>
        <taxon>Acidobacteriaceae</taxon>
        <taxon>Occallatibacter</taxon>
    </lineage>
</organism>
<dbReference type="EMBL" id="CP093313">
    <property type="protein sequence ID" value="UWZ83152.1"/>
    <property type="molecule type" value="Genomic_DNA"/>
</dbReference>
<dbReference type="RefSeq" id="WP_260792486.1">
    <property type="nucleotide sequence ID" value="NZ_CP093313.1"/>
</dbReference>
<accession>A0A9J7BJZ8</accession>
<name>A0A9J7BJZ8_9BACT</name>
<evidence type="ECO:0000313" key="2">
    <source>
        <dbReference type="Proteomes" id="UP001059380"/>
    </source>
</evidence>
<gene>
    <name evidence="1" type="ORF">MOP44_21600</name>
</gene>